<dbReference type="AlphaFoldDB" id="A0A1I4VFN7"/>
<reference evidence="2" key="1">
    <citation type="submission" date="2016-10" db="EMBL/GenBank/DDBJ databases">
        <authorList>
            <person name="Varghese N."/>
            <person name="Submissions S."/>
        </authorList>
    </citation>
    <scope>NUCLEOTIDE SEQUENCE [LARGE SCALE GENOMIC DNA]</scope>
    <source>
        <strain evidence="2">Nm44</strain>
    </source>
</reference>
<sequence>MTYRGIFEIFLCIRIMKPLQNASYMAPGANAMLFSVAKDALCSFIASCLAPDTLTHQLRFLI</sequence>
<proteinExistence type="predicted"/>
<accession>A0A1I4VFN7</accession>
<evidence type="ECO:0000313" key="2">
    <source>
        <dbReference type="Proteomes" id="UP000183287"/>
    </source>
</evidence>
<evidence type="ECO:0000313" key="1">
    <source>
        <dbReference type="EMBL" id="SFM99989.1"/>
    </source>
</evidence>
<dbReference type="Proteomes" id="UP000183287">
    <property type="component" value="Unassembled WGS sequence"/>
</dbReference>
<keyword evidence="2" id="KW-1185">Reference proteome</keyword>
<name>A0A1I4VFN7_9PROT</name>
<dbReference type="EMBL" id="FOUB01000082">
    <property type="protein sequence ID" value="SFM99989.1"/>
    <property type="molecule type" value="Genomic_DNA"/>
</dbReference>
<protein>
    <submittedName>
        <fullName evidence="1">Uncharacterized protein</fullName>
    </submittedName>
</protein>
<organism evidence="1 2">
    <name type="scientific">Nitrosomonas communis</name>
    <dbReference type="NCBI Taxonomy" id="44574"/>
    <lineage>
        <taxon>Bacteria</taxon>
        <taxon>Pseudomonadati</taxon>
        <taxon>Pseudomonadota</taxon>
        <taxon>Betaproteobacteria</taxon>
        <taxon>Nitrosomonadales</taxon>
        <taxon>Nitrosomonadaceae</taxon>
        <taxon>Nitrosomonas</taxon>
    </lineage>
</organism>
<gene>
    <name evidence="1" type="ORF">SAMN05421863_10822</name>
</gene>